<name>A0ABY9Z2F7_9GAMM</name>
<evidence type="ECO:0000256" key="4">
    <source>
        <dbReference type="ARBA" id="ARBA00022801"/>
    </source>
</evidence>
<dbReference type="InterPro" id="IPR003761">
    <property type="entry name" value="Exonuc_VII_S"/>
</dbReference>
<dbReference type="Pfam" id="PF02609">
    <property type="entry name" value="Exonuc_VII_S"/>
    <property type="match status" value="1"/>
</dbReference>
<dbReference type="Gene3D" id="1.10.287.1040">
    <property type="entry name" value="Exonuclease VII, small subunit"/>
    <property type="match status" value="1"/>
</dbReference>
<dbReference type="NCBIfam" id="TIGR01280">
    <property type="entry name" value="xseB"/>
    <property type="match status" value="1"/>
</dbReference>
<evidence type="ECO:0000256" key="3">
    <source>
        <dbReference type="ARBA" id="ARBA00022722"/>
    </source>
</evidence>
<keyword evidence="4 6" id="KW-0378">Hydrolase</keyword>
<dbReference type="SUPFAM" id="SSF116842">
    <property type="entry name" value="XseB-like"/>
    <property type="match status" value="1"/>
</dbReference>
<evidence type="ECO:0000256" key="5">
    <source>
        <dbReference type="ARBA" id="ARBA00022839"/>
    </source>
</evidence>
<sequence>MSDTPSPTQDFATTIEQLEALVERLESGTLSLEDSLTAFEQGVGLARRAQTRLDDAELKVRALSENDAGGLSVTPFQPSDAGAETDADADNEPPSEETPPW</sequence>
<keyword evidence="9" id="KW-1185">Reference proteome</keyword>
<gene>
    <name evidence="6" type="primary">xseB</name>
    <name evidence="8" type="ORF">P1P91_01900</name>
</gene>
<dbReference type="GO" id="GO:0008855">
    <property type="term" value="F:exodeoxyribonuclease VII activity"/>
    <property type="evidence" value="ECO:0007669"/>
    <property type="project" value="UniProtKB-EC"/>
</dbReference>
<evidence type="ECO:0000256" key="2">
    <source>
        <dbReference type="ARBA" id="ARBA00022490"/>
    </source>
</evidence>
<protein>
    <recommendedName>
        <fullName evidence="6">Exodeoxyribonuclease 7 small subunit</fullName>
        <ecNumber evidence="6">3.1.11.6</ecNumber>
    </recommendedName>
    <alternativeName>
        <fullName evidence="6">Exodeoxyribonuclease VII small subunit</fullName>
        <shortName evidence="6">Exonuclease VII small subunit</shortName>
    </alternativeName>
</protein>
<proteinExistence type="inferred from homology"/>
<comment type="function">
    <text evidence="6">Bidirectionally degrades single-stranded DNA into large acid-insoluble oligonucleotides, which are then degraded further into small acid-soluble oligonucleotides.</text>
</comment>
<dbReference type="Proteomes" id="UP001301869">
    <property type="component" value="Chromosome"/>
</dbReference>
<keyword evidence="2 6" id="KW-0963">Cytoplasm</keyword>
<dbReference type="InterPro" id="IPR037004">
    <property type="entry name" value="Exonuc_VII_ssu_sf"/>
</dbReference>
<evidence type="ECO:0000256" key="6">
    <source>
        <dbReference type="HAMAP-Rule" id="MF_00337"/>
    </source>
</evidence>
<comment type="similarity">
    <text evidence="1 6">Belongs to the XseB family.</text>
</comment>
<comment type="subcellular location">
    <subcellularLocation>
        <location evidence="6">Cytoplasm</location>
    </subcellularLocation>
</comment>
<dbReference type="PANTHER" id="PTHR34137">
    <property type="entry name" value="EXODEOXYRIBONUCLEASE 7 SMALL SUBUNIT"/>
    <property type="match status" value="1"/>
</dbReference>
<feature type="compositionally biased region" description="Acidic residues" evidence="7">
    <location>
        <begin position="83"/>
        <end position="95"/>
    </location>
</feature>
<dbReference type="HAMAP" id="MF_00337">
    <property type="entry name" value="Exonuc_7_S"/>
    <property type="match status" value="1"/>
</dbReference>
<reference evidence="8 9" key="1">
    <citation type="submission" date="2023-03" db="EMBL/GenBank/DDBJ databases">
        <title>Halomonas sp. nov., isolated from Korean tranditional fermented seafood 'Jeotgal'.</title>
        <authorList>
            <person name="Kim B."/>
            <person name="Shin N.-R."/>
        </authorList>
    </citation>
    <scope>NUCLEOTIDE SEQUENCE [LARGE SCALE GENOMIC DNA]</scope>
    <source>
        <strain evidence="8 9">SG2L-4</strain>
    </source>
</reference>
<dbReference type="NCBIfam" id="NF002140">
    <property type="entry name" value="PRK00977.1-4"/>
    <property type="match status" value="1"/>
</dbReference>
<evidence type="ECO:0000256" key="7">
    <source>
        <dbReference type="SAM" id="MobiDB-lite"/>
    </source>
</evidence>
<evidence type="ECO:0000256" key="1">
    <source>
        <dbReference type="ARBA" id="ARBA00009998"/>
    </source>
</evidence>
<organism evidence="8 9">
    <name type="scientific">Halomonas piscis</name>
    <dbReference type="NCBI Taxonomy" id="3031727"/>
    <lineage>
        <taxon>Bacteria</taxon>
        <taxon>Pseudomonadati</taxon>
        <taxon>Pseudomonadota</taxon>
        <taxon>Gammaproteobacteria</taxon>
        <taxon>Oceanospirillales</taxon>
        <taxon>Halomonadaceae</taxon>
        <taxon>Halomonas</taxon>
    </lineage>
</organism>
<keyword evidence="5 6" id="KW-0269">Exonuclease</keyword>
<evidence type="ECO:0000313" key="8">
    <source>
        <dbReference type="EMBL" id="WNK20464.1"/>
    </source>
</evidence>
<dbReference type="RefSeq" id="WP_311884142.1">
    <property type="nucleotide sequence ID" value="NZ_CP119391.1"/>
</dbReference>
<dbReference type="EC" id="3.1.11.6" evidence="6"/>
<comment type="subunit">
    <text evidence="6">Heterooligomer composed of large and small subunits.</text>
</comment>
<keyword evidence="3 6" id="KW-0540">Nuclease</keyword>
<dbReference type="PANTHER" id="PTHR34137:SF1">
    <property type="entry name" value="EXODEOXYRIBONUCLEASE 7 SMALL SUBUNIT"/>
    <property type="match status" value="1"/>
</dbReference>
<feature type="region of interest" description="Disordered" evidence="7">
    <location>
        <begin position="63"/>
        <end position="101"/>
    </location>
</feature>
<dbReference type="EMBL" id="CP119391">
    <property type="protein sequence ID" value="WNK20464.1"/>
    <property type="molecule type" value="Genomic_DNA"/>
</dbReference>
<comment type="catalytic activity">
    <reaction evidence="6">
        <text>Exonucleolytic cleavage in either 5'- to 3'- or 3'- to 5'-direction to yield nucleoside 5'-phosphates.</text>
        <dbReference type="EC" id="3.1.11.6"/>
    </reaction>
</comment>
<evidence type="ECO:0000313" key="9">
    <source>
        <dbReference type="Proteomes" id="UP001301869"/>
    </source>
</evidence>
<accession>A0ABY9Z2F7</accession>